<name>A0A538U7F1_UNCEI</name>
<gene>
    <name evidence="2" type="ORF">E6K80_04430</name>
</gene>
<dbReference type="EMBL" id="VBPA01000099">
    <property type="protein sequence ID" value="TMQ71820.1"/>
    <property type="molecule type" value="Genomic_DNA"/>
</dbReference>
<proteinExistence type="predicted"/>
<protein>
    <submittedName>
        <fullName evidence="2">FHA domain-containing protein</fullName>
    </submittedName>
</protein>
<dbReference type="Gene3D" id="2.60.200.20">
    <property type="match status" value="1"/>
</dbReference>
<comment type="caution">
    <text evidence="2">The sequence shown here is derived from an EMBL/GenBank/DDBJ whole genome shotgun (WGS) entry which is preliminary data.</text>
</comment>
<sequence length="270" mass="30501">MSRLVRLEKMLERGLGRLRHPETTRELIEAVPDVLDEVEDHLEPSGGRGRVFPYDRVLVTFRGADAERPAARALAKELPERILQRLRARGCEPPQELEIQVRWVAKPRADWGDRWFRVRYRRLREGEASARPAAPVPPPAEPKTLRLTVLRGRTGAKAHELGLARINLGRLEKVASAGGRGTRKNHVWFAASEDTVSRAHARIERFASDYLLFDEGSVGGTRVLRRSEEIELMPRAGRGVRLEDGDRIELGKGCVVEVRMTRDDDASSSR</sequence>
<feature type="domain" description="FHA" evidence="1">
    <location>
        <begin position="179"/>
        <end position="223"/>
    </location>
</feature>
<dbReference type="CDD" id="cd00060">
    <property type="entry name" value="FHA"/>
    <property type="match status" value="1"/>
</dbReference>
<dbReference type="InterPro" id="IPR008984">
    <property type="entry name" value="SMAD_FHA_dom_sf"/>
</dbReference>
<organism evidence="2 3">
    <name type="scientific">Eiseniibacteriota bacterium</name>
    <dbReference type="NCBI Taxonomy" id="2212470"/>
    <lineage>
        <taxon>Bacteria</taxon>
        <taxon>Candidatus Eiseniibacteriota</taxon>
    </lineage>
</organism>
<dbReference type="PROSITE" id="PS50006">
    <property type="entry name" value="FHA_DOMAIN"/>
    <property type="match status" value="1"/>
</dbReference>
<dbReference type="AlphaFoldDB" id="A0A538U7F1"/>
<evidence type="ECO:0000313" key="2">
    <source>
        <dbReference type="EMBL" id="TMQ71820.1"/>
    </source>
</evidence>
<dbReference type="Pfam" id="PF00498">
    <property type="entry name" value="FHA"/>
    <property type="match status" value="1"/>
</dbReference>
<accession>A0A538U7F1</accession>
<dbReference type="SUPFAM" id="SSF49879">
    <property type="entry name" value="SMAD/FHA domain"/>
    <property type="match status" value="1"/>
</dbReference>
<dbReference type="Proteomes" id="UP000319836">
    <property type="component" value="Unassembled WGS sequence"/>
</dbReference>
<reference evidence="2 3" key="1">
    <citation type="journal article" date="2019" name="Nat. Microbiol.">
        <title>Mediterranean grassland soil C-N compound turnover is dependent on rainfall and depth, and is mediated by genomically divergent microorganisms.</title>
        <authorList>
            <person name="Diamond S."/>
            <person name="Andeer P.F."/>
            <person name="Li Z."/>
            <person name="Crits-Christoph A."/>
            <person name="Burstein D."/>
            <person name="Anantharaman K."/>
            <person name="Lane K.R."/>
            <person name="Thomas B.C."/>
            <person name="Pan C."/>
            <person name="Northen T.R."/>
            <person name="Banfield J.F."/>
        </authorList>
    </citation>
    <scope>NUCLEOTIDE SEQUENCE [LARGE SCALE GENOMIC DNA]</scope>
    <source>
        <strain evidence="2">WS_10</strain>
    </source>
</reference>
<evidence type="ECO:0000259" key="1">
    <source>
        <dbReference type="PROSITE" id="PS50006"/>
    </source>
</evidence>
<dbReference type="InterPro" id="IPR000253">
    <property type="entry name" value="FHA_dom"/>
</dbReference>
<evidence type="ECO:0000313" key="3">
    <source>
        <dbReference type="Proteomes" id="UP000319836"/>
    </source>
</evidence>